<keyword evidence="4" id="KW-1185">Reference proteome</keyword>
<proteinExistence type="predicted"/>
<feature type="domain" description="Cytochrome oxidase subunit II copper A binding" evidence="2">
    <location>
        <begin position="52"/>
        <end position="172"/>
    </location>
</feature>
<dbReference type="RefSeq" id="WP_075637416.1">
    <property type="nucleotide sequence ID" value="NZ_MKIM01000012.1"/>
</dbReference>
<dbReference type="InterPro" id="IPR002429">
    <property type="entry name" value="CcO_II-like_C"/>
</dbReference>
<dbReference type="STRING" id="1867956.BJF95_02370"/>
<dbReference type="Gene3D" id="2.60.40.420">
    <property type="entry name" value="Cupredoxins - blue copper proteins"/>
    <property type="match status" value="1"/>
</dbReference>
<comment type="caution">
    <text evidence="3">The sequence shown here is derived from an EMBL/GenBank/DDBJ whole genome shotgun (WGS) entry which is preliminary data.</text>
</comment>
<dbReference type="GO" id="GO:0005507">
    <property type="term" value="F:copper ion binding"/>
    <property type="evidence" value="ECO:0007669"/>
    <property type="project" value="InterPro"/>
</dbReference>
<dbReference type="GO" id="GO:0004129">
    <property type="term" value="F:cytochrome-c oxidase activity"/>
    <property type="evidence" value="ECO:0007669"/>
    <property type="project" value="InterPro"/>
</dbReference>
<reference evidence="3 4" key="1">
    <citation type="submission" date="2016-09" db="EMBL/GenBank/DDBJ databases">
        <title>Rhizobium oryziradicis sp. nov., isolated from the root of rice.</title>
        <authorList>
            <person name="Zhao J."/>
            <person name="Zhang X."/>
        </authorList>
    </citation>
    <scope>NUCLEOTIDE SEQUENCE [LARGE SCALE GENOMIC DNA]</scope>
    <source>
        <strain evidence="3 4">N19</strain>
    </source>
</reference>
<evidence type="ECO:0000313" key="3">
    <source>
        <dbReference type="EMBL" id="OLP47035.1"/>
    </source>
</evidence>
<feature type="signal peptide" evidence="1">
    <location>
        <begin position="1"/>
        <end position="19"/>
    </location>
</feature>
<feature type="chain" id="PRO_5012367312" description="Cytochrome oxidase subunit II copper A binding domain-containing protein" evidence="1">
    <location>
        <begin position="20"/>
        <end position="182"/>
    </location>
</feature>
<keyword evidence="1" id="KW-0732">Signal</keyword>
<evidence type="ECO:0000259" key="2">
    <source>
        <dbReference type="PROSITE" id="PS50857"/>
    </source>
</evidence>
<dbReference type="InterPro" id="IPR008972">
    <property type="entry name" value="Cupredoxin"/>
</dbReference>
<dbReference type="Proteomes" id="UP000186894">
    <property type="component" value="Unassembled WGS sequence"/>
</dbReference>
<evidence type="ECO:0000256" key="1">
    <source>
        <dbReference type="SAM" id="SignalP"/>
    </source>
</evidence>
<name>A0A1Q8ZYC0_9HYPH</name>
<dbReference type="AlphaFoldDB" id="A0A1Q8ZYC0"/>
<protein>
    <recommendedName>
        <fullName evidence="2">Cytochrome oxidase subunit II copper A binding domain-containing protein</fullName>
    </recommendedName>
</protein>
<organism evidence="3 4">
    <name type="scientific">Rhizobium oryziradicis</name>
    <dbReference type="NCBI Taxonomy" id="1867956"/>
    <lineage>
        <taxon>Bacteria</taxon>
        <taxon>Pseudomonadati</taxon>
        <taxon>Pseudomonadota</taxon>
        <taxon>Alphaproteobacteria</taxon>
        <taxon>Hyphomicrobiales</taxon>
        <taxon>Rhizobiaceae</taxon>
        <taxon>Rhizobium/Agrobacterium group</taxon>
        <taxon>Rhizobium</taxon>
    </lineage>
</organism>
<dbReference type="GO" id="GO:0016020">
    <property type="term" value="C:membrane"/>
    <property type="evidence" value="ECO:0007669"/>
    <property type="project" value="InterPro"/>
</dbReference>
<dbReference type="EMBL" id="MKIM01000012">
    <property type="protein sequence ID" value="OLP47035.1"/>
    <property type="molecule type" value="Genomic_DNA"/>
</dbReference>
<sequence length="182" mass="20390">MKTIIGFVIFMLVCGQALSADKDNSICDGRVGADYATCQSTLELLLQGSSQSRGAGIFAIYKERKWLFRYEISEISNEKHQCIVTINHLLIQKGRKTRLLYTSHDHMVDLHIDKLGIRKTAIPGRVDEIMINATSLLEEGTVKFPPQDRGASDAVVVVDMLSLLAYKGWILKAHKQDCHTIE</sequence>
<evidence type="ECO:0000313" key="4">
    <source>
        <dbReference type="Proteomes" id="UP000186894"/>
    </source>
</evidence>
<gene>
    <name evidence="3" type="ORF">BJF95_02370</name>
</gene>
<accession>A0A1Q8ZYC0</accession>
<dbReference type="SUPFAM" id="SSF49503">
    <property type="entry name" value="Cupredoxins"/>
    <property type="match status" value="1"/>
</dbReference>
<dbReference type="PROSITE" id="PS50857">
    <property type="entry name" value="COX2_CUA"/>
    <property type="match status" value="1"/>
</dbReference>
<dbReference type="OrthoDB" id="9781261at2"/>